<gene>
    <name evidence="1" type="ORF">EVAR_19894_1</name>
</gene>
<dbReference type="Proteomes" id="UP000299102">
    <property type="component" value="Unassembled WGS sequence"/>
</dbReference>
<keyword evidence="2" id="KW-1185">Reference proteome</keyword>
<proteinExistence type="predicted"/>
<dbReference type="AlphaFoldDB" id="A0A4C1XN61"/>
<accession>A0A4C1XN61</accession>
<evidence type="ECO:0000313" key="1">
    <source>
        <dbReference type="EMBL" id="GBP64442.1"/>
    </source>
</evidence>
<organism evidence="1 2">
    <name type="scientific">Eumeta variegata</name>
    <name type="common">Bagworm moth</name>
    <name type="synonym">Eumeta japonica</name>
    <dbReference type="NCBI Taxonomy" id="151549"/>
    <lineage>
        <taxon>Eukaryota</taxon>
        <taxon>Metazoa</taxon>
        <taxon>Ecdysozoa</taxon>
        <taxon>Arthropoda</taxon>
        <taxon>Hexapoda</taxon>
        <taxon>Insecta</taxon>
        <taxon>Pterygota</taxon>
        <taxon>Neoptera</taxon>
        <taxon>Endopterygota</taxon>
        <taxon>Lepidoptera</taxon>
        <taxon>Glossata</taxon>
        <taxon>Ditrysia</taxon>
        <taxon>Tineoidea</taxon>
        <taxon>Psychidae</taxon>
        <taxon>Oiketicinae</taxon>
        <taxon>Eumeta</taxon>
    </lineage>
</organism>
<dbReference type="EMBL" id="BGZK01000897">
    <property type="protein sequence ID" value="GBP64442.1"/>
    <property type="molecule type" value="Genomic_DNA"/>
</dbReference>
<name>A0A4C1XN61_EUMVA</name>
<reference evidence="1 2" key="1">
    <citation type="journal article" date="2019" name="Commun. Biol.">
        <title>The bagworm genome reveals a unique fibroin gene that provides high tensile strength.</title>
        <authorList>
            <person name="Kono N."/>
            <person name="Nakamura H."/>
            <person name="Ohtoshi R."/>
            <person name="Tomita M."/>
            <person name="Numata K."/>
            <person name="Arakawa K."/>
        </authorList>
    </citation>
    <scope>NUCLEOTIDE SEQUENCE [LARGE SCALE GENOMIC DNA]</scope>
</reference>
<protein>
    <submittedName>
        <fullName evidence="1">Uncharacterized protein</fullName>
    </submittedName>
</protein>
<comment type="caution">
    <text evidence="1">The sequence shown here is derived from an EMBL/GenBank/DDBJ whole genome shotgun (WGS) entry which is preliminary data.</text>
</comment>
<evidence type="ECO:0000313" key="2">
    <source>
        <dbReference type="Proteomes" id="UP000299102"/>
    </source>
</evidence>
<sequence>MTDFVTPRCGSSLFGRMSIYDTTRPLPNPGQCVAITTADTPTTKPTRLPNSGANDSTFIPNVGVPVYKRVVVIHDSVYCKRRCDRVAGSESALRHSIYASAVLRLGVNPLPDISARRASNYTARNVCVWYLHIDVSRCGCRYVGQFTHGYLDKGCGVRVDNNRRRLVRHPPNDLEHTTALTSQRPPAAGLHHNNHTNLTQRASTGIIRSNSVPCLRNILYYALYHGKLVDDVTAERAGTTKAGIVTDRVIIRTGSDTE</sequence>